<evidence type="ECO:0000256" key="1">
    <source>
        <dbReference type="ARBA" id="ARBA00011073"/>
    </source>
</evidence>
<organism evidence="8 9">
    <name type="scientific">Thermoactinomyces vulgaris</name>
    <dbReference type="NCBI Taxonomy" id="2026"/>
    <lineage>
        <taxon>Bacteria</taxon>
        <taxon>Bacillati</taxon>
        <taxon>Bacillota</taxon>
        <taxon>Bacilli</taxon>
        <taxon>Bacillales</taxon>
        <taxon>Thermoactinomycetaceae</taxon>
        <taxon>Thermoactinomyces</taxon>
    </lineage>
</organism>
<proteinExistence type="inferred from homology"/>
<feature type="active site" description="Charge relay system" evidence="5">
    <location>
        <position position="151"/>
    </location>
</feature>
<reference evidence="8 9" key="1">
    <citation type="submission" date="2020-12" db="EMBL/GenBank/DDBJ databases">
        <title>WGS of Thermoactinomyces spp.</title>
        <authorList>
            <person name="Cheng K."/>
        </authorList>
    </citation>
    <scope>NUCLEOTIDE SEQUENCE [LARGE SCALE GENOMIC DNA]</scope>
    <source>
        <strain evidence="9">CICC 10650\ACCC 41061</strain>
    </source>
</reference>
<gene>
    <name evidence="8" type="ORF">I8U22_04945</name>
</gene>
<dbReference type="InterPro" id="IPR036852">
    <property type="entry name" value="Peptidase_S8/S53_dom_sf"/>
</dbReference>
<dbReference type="PANTHER" id="PTHR43806:SF11">
    <property type="entry name" value="CEREVISIN-RELATED"/>
    <property type="match status" value="1"/>
</dbReference>
<dbReference type="Gene3D" id="2.60.120.380">
    <property type="match status" value="2"/>
</dbReference>
<accession>A0ABS0QFW5</accession>
<dbReference type="InterPro" id="IPR050131">
    <property type="entry name" value="Peptidase_S8_subtilisin-like"/>
</dbReference>
<comment type="caution">
    <text evidence="8">The sequence shown here is derived from an EMBL/GenBank/DDBJ whole genome shotgun (WGS) entry which is preliminary data.</text>
</comment>
<evidence type="ECO:0000256" key="4">
    <source>
        <dbReference type="ARBA" id="ARBA00022825"/>
    </source>
</evidence>
<feature type="active site" description="Charge relay system" evidence="5">
    <location>
        <position position="184"/>
    </location>
</feature>
<dbReference type="Proteomes" id="UP000641910">
    <property type="component" value="Unassembled WGS sequence"/>
</dbReference>
<dbReference type="PANTHER" id="PTHR43806">
    <property type="entry name" value="PEPTIDASE S8"/>
    <property type="match status" value="1"/>
</dbReference>
<dbReference type="InterPro" id="IPR023827">
    <property type="entry name" value="Peptidase_S8_Asp-AS"/>
</dbReference>
<protein>
    <submittedName>
        <fullName evidence="8">S8 family serine peptidase</fullName>
    </submittedName>
</protein>
<keyword evidence="2 5" id="KW-0645">Protease</keyword>
<evidence type="ECO:0000313" key="9">
    <source>
        <dbReference type="Proteomes" id="UP000641910"/>
    </source>
</evidence>
<dbReference type="InterPro" id="IPR023828">
    <property type="entry name" value="Peptidase_S8_Ser-AS"/>
</dbReference>
<dbReference type="SUPFAM" id="SSF52743">
    <property type="entry name" value="Subtilisin-like"/>
    <property type="match status" value="1"/>
</dbReference>
<keyword evidence="3 5" id="KW-0378">Hydrolase</keyword>
<dbReference type="EMBL" id="JAECVU010000002">
    <property type="protein sequence ID" value="MBH8588169.1"/>
    <property type="molecule type" value="Genomic_DNA"/>
</dbReference>
<evidence type="ECO:0000259" key="7">
    <source>
        <dbReference type="Pfam" id="PF00082"/>
    </source>
</evidence>
<evidence type="ECO:0000256" key="3">
    <source>
        <dbReference type="ARBA" id="ARBA00022801"/>
    </source>
</evidence>
<dbReference type="Pfam" id="PF00082">
    <property type="entry name" value="Peptidase_S8"/>
    <property type="match status" value="1"/>
</dbReference>
<evidence type="ECO:0000256" key="5">
    <source>
        <dbReference type="PROSITE-ProRule" id="PRU01240"/>
    </source>
</evidence>
<dbReference type="SUPFAM" id="SSF89260">
    <property type="entry name" value="Collagen-binding domain"/>
    <property type="match status" value="1"/>
</dbReference>
<comment type="similarity">
    <text evidence="1 5 6">Belongs to the peptidase S8 family.</text>
</comment>
<dbReference type="PROSITE" id="PS00138">
    <property type="entry name" value="SUBTILASE_SER"/>
    <property type="match status" value="1"/>
</dbReference>
<name>A0ABS0QFW5_THEVU</name>
<dbReference type="RefSeq" id="WP_121874279.1">
    <property type="nucleotide sequence ID" value="NZ_JACEIS010000003.1"/>
</dbReference>
<dbReference type="PROSITE" id="PS00136">
    <property type="entry name" value="SUBTILASE_ASP"/>
    <property type="match status" value="1"/>
</dbReference>
<keyword evidence="9" id="KW-1185">Reference proteome</keyword>
<evidence type="ECO:0000313" key="8">
    <source>
        <dbReference type="EMBL" id="MBH8588169.1"/>
    </source>
</evidence>
<feature type="domain" description="Peptidase S8/S53" evidence="7">
    <location>
        <begin position="145"/>
        <end position="391"/>
    </location>
</feature>
<evidence type="ECO:0000256" key="6">
    <source>
        <dbReference type="RuleBase" id="RU003355"/>
    </source>
</evidence>
<dbReference type="InterPro" id="IPR000209">
    <property type="entry name" value="Peptidase_S8/S53_dom"/>
</dbReference>
<feature type="active site" description="Charge relay system" evidence="5">
    <location>
        <position position="345"/>
    </location>
</feature>
<dbReference type="Gene3D" id="3.40.50.200">
    <property type="entry name" value="Peptidase S8/S53 domain"/>
    <property type="match status" value="1"/>
</dbReference>
<sequence>MINRKRAVGLFFLFFVFILLLSAVTLPMMSTPGSLIASRKWVVKWRQPAPSSFWMEAELLEEGGEGLYLVQTKPGTDEERWVETWKEDPGIEFIGPDIRYELGKEKNRRRSRVAFGKNYYLQQIRIPKAWDYFRKKADPDKIKPVTVAVVDTGVDLSHPVLKPFLTEGVNVKNPDLPPQDHFGHGTKVAGVIASTWRAREGKPVGKGRIMPVKVMENDGDGEIFYTVKGIREAIQRGADIIVLSQGSWTYSKLMEDAVEEAESRGVLVVAAAGNAEFDEKGELLFSQPLYYPAAFPSVLSVGATDFQGKHEPFSNTGLGLDIVAPGDMIYTTSNGQDYAFDSGTSFSTPQVAGVAALVWQLRPDYTPGDIRMLLRQTASSSPHWNEKTGFGMLDADRALRSPLDPDIGEPNDSEQTATPFFLSQEIRLVLQKGDPDWYVLDLNKAGRLQIDVEVLDGPGKDVILSIIQSTTGQTRSRSLLAQSGKQRIITPVSQGKILLKWSVSQASKQEVALRFHAAYLPEEDEYEANDLLSQAALLPLSETKNTFSATISRPGDADWYQLLIPKEGRLVVQVQPLTPRFDPVIFKIRQDDWDKMRQDEEREGRTETLSLDVKPGPFYFRVTDYAGNLIEDPYHLIVSFEPK</sequence>
<dbReference type="InterPro" id="IPR015500">
    <property type="entry name" value="Peptidase_S8_subtilisin-rel"/>
</dbReference>
<dbReference type="PROSITE" id="PS51892">
    <property type="entry name" value="SUBTILASE"/>
    <property type="match status" value="1"/>
</dbReference>
<dbReference type="PRINTS" id="PR00723">
    <property type="entry name" value="SUBTILISIN"/>
</dbReference>
<keyword evidence="4 5" id="KW-0720">Serine protease</keyword>
<evidence type="ECO:0000256" key="2">
    <source>
        <dbReference type="ARBA" id="ARBA00022670"/>
    </source>
</evidence>